<dbReference type="Proteomes" id="UP000199705">
    <property type="component" value="Unassembled WGS sequence"/>
</dbReference>
<protein>
    <submittedName>
        <fullName evidence="1">Uncharacterized protein</fullName>
    </submittedName>
</protein>
<evidence type="ECO:0000313" key="2">
    <source>
        <dbReference type="Proteomes" id="UP000199705"/>
    </source>
</evidence>
<gene>
    <name evidence="1" type="ORF">SAMN05192573_1067</name>
</gene>
<sequence length="53" mass="5901">MICIGGQNAKPKTLLCIYYPVVASYEISPVRGIKLFSDGSFEYILRANTQIAF</sequence>
<dbReference type="EMBL" id="FNCG01000006">
    <property type="protein sequence ID" value="SDG98125.1"/>
    <property type="molecule type" value="Genomic_DNA"/>
</dbReference>
<name>A0A1G7YPA4_9SPHI</name>
<organism evidence="1 2">
    <name type="scientific">Mucilaginibacter gossypii</name>
    <dbReference type="NCBI Taxonomy" id="551996"/>
    <lineage>
        <taxon>Bacteria</taxon>
        <taxon>Pseudomonadati</taxon>
        <taxon>Bacteroidota</taxon>
        <taxon>Sphingobacteriia</taxon>
        <taxon>Sphingobacteriales</taxon>
        <taxon>Sphingobacteriaceae</taxon>
        <taxon>Mucilaginibacter</taxon>
    </lineage>
</organism>
<reference evidence="2" key="1">
    <citation type="submission" date="2016-10" db="EMBL/GenBank/DDBJ databases">
        <authorList>
            <person name="Varghese N."/>
            <person name="Submissions S."/>
        </authorList>
    </citation>
    <scope>NUCLEOTIDE SEQUENCE [LARGE SCALE GENOMIC DNA]</scope>
    <source>
        <strain evidence="2">Gh-67</strain>
    </source>
</reference>
<keyword evidence="2" id="KW-1185">Reference proteome</keyword>
<dbReference type="AlphaFoldDB" id="A0A1G7YPA4"/>
<accession>A0A1G7YPA4</accession>
<evidence type="ECO:0000313" key="1">
    <source>
        <dbReference type="EMBL" id="SDG98125.1"/>
    </source>
</evidence>
<proteinExistence type="predicted"/>